<feature type="non-terminal residue" evidence="1">
    <location>
        <position position="1"/>
    </location>
</feature>
<dbReference type="Proteomes" id="UP000287651">
    <property type="component" value="Unassembled WGS sequence"/>
</dbReference>
<evidence type="ECO:0000313" key="2">
    <source>
        <dbReference type="Proteomes" id="UP000287651"/>
    </source>
</evidence>
<gene>
    <name evidence="1" type="ORF">B296_00042965</name>
</gene>
<proteinExistence type="predicted"/>
<protein>
    <submittedName>
        <fullName evidence="1">Uncharacterized protein</fullName>
    </submittedName>
</protein>
<dbReference type="EMBL" id="AMZH03016662">
    <property type="protein sequence ID" value="RRT44145.1"/>
    <property type="molecule type" value="Genomic_DNA"/>
</dbReference>
<comment type="caution">
    <text evidence="1">The sequence shown here is derived from an EMBL/GenBank/DDBJ whole genome shotgun (WGS) entry which is preliminary data.</text>
</comment>
<sequence length="301" mass="32782">TWIPIPLEIGDVAIYLRCFQSHLPPTAHAATPPTTSTISATPSFVTSTPATIFLCQLTVIVVGCHCVTLNPRGRHFFPVLLLLPCFRSAGQHPTGPTHVFLLERYHRRPPLSLLSLFLSAAYAALLCRSVVTHSSIAAATSQQRNSRCRSLGHCFPAYRCPLLPLSLILQPLTVAVLLSLPSSLSTSTTTAGRTIAAPLCHRCHRRCLLLQLLPFLPCRRRCFLANRSPPSTTLVTMLPTAPPRFLFATGIDSNHCSHLSPSSTTPSTPSHSHHRCRCLPLYSVQHSLTLVSGRTSPADLL</sequence>
<name>A0A426XXC2_ENSVE</name>
<accession>A0A426XXC2</accession>
<dbReference type="AlphaFoldDB" id="A0A426XXC2"/>
<reference evidence="1 2" key="1">
    <citation type="journal article" date="2014" name="Agronomy (Basel)">
        <title>A Draft Genome Sequence for Ensete ventricosum, the Drought-Tolerant Tree Against Hunger.</title>
        <authorList>
            <person name="Harrison J."/>
            <person name="Moore K.A."/>
            <person name="Paszkiewicz K."/>
            <person name="Jones T."/>
            <person name="Grant M."/>
            <person name="Ambacheew D."/>
            <person name="Muzemil S."/>
            <person name="Studholme D.J."/>
        </authorList>
    </citation>
    <scope>NUCLEOTIDE SEQUENCE [LARGE SCALE GENOMIC DNA]</scope>
</reference>
<organism evidence="1 2">
    <name type="scientific">Ensete ventricosum</name>
    <name type="common">Abyssinian banana</name>
    <name type="synonym">Musa ensete</name>
    <dbReference type="NCBI Taxonomy" id="4639"/>
    <lineage>
        <taxon>Eukaryota</taxon>
        <taxon>Viridiplantae</taxon>
        <taxon>Streptophyta</taxon>
        <taxon>Embryophyta</taxon>
        <taxon>Tracheophyta</taxon>
        <taxon>Spermatophyta</taxon>
        <taxon>Magnoliopsida</taxon>
        <taxon>Liliopsida</taxon>
        <taxon>Zingiberales</taxon>
        <taxon>Musaceae</taxon>
        <taxon>Ensete</taxon>
    </lineage>
</organism>
<evidence type="ECO:0000313" key="1">
    <source>
        <dbReference type="EMBL" id="RRT44145.1"/>
    </source>
</evidence>